<dbReference type="Gene3D" id="3.90.1480.10">
    <property type="entry name" value="Alpha-2,3-sialyltransferase"/>
    <property type="match status" value="1"/>
</dbReference>
<evidence type="ECO:0000256" key="1">
    <source>
        <dbReference type="SAM" id="Phobius"/>
    </source>
</evidence>
<dbReference type="RefSeq" id="WP_021114637.1">
    <property type="nucleotide sequence ID" value="NZ_WIGT01000001.1"/>
</dbReference>
<dbReference type="AlphaFoldDB" id="T1RPX2"/>
<dbReference type="InterPro" id="IPR036715">
    <property type="entry name" value="A-2_3-sialylTrfase_sf"/>
</dbReference>
<proteinExistence type="predicted"/>
<keyword evidence="1" id="KW-0812">Transmembrane</keyword>
<reference evidence="2" key="2">
    <citation type="submission" date="2013-03" db="EMBL/GenBank/DDBJ databases">
        <authorList>
            <person name="Howell K."/>
            <person name="Weinert L."/>
            <person name="Luan S.-L."/>
            <person name="Peters S."/>
            <person name="Aragon V."/>
            <person name="Angen O."/>
            <person name="Tucker A.W."/>
            <person name="Maskell D.J."/>
        </authorList>
    </citation>
    <scope>NUCLEOTIDE SEQUENCE</scope>
    <source>
        <strain evidence="2">SD-84-15995</strain>
    </source>
</reference>
<evidence type="ECO:0000313" key="2">
    <source>
        <dbReference type="EMBL" id="AGM38879.1"/>
    </source>
</evidence>
<gene>
    <name evidence="2" type="primary">funI15</name>
</gene>
<reference evidence="2" key="1">
    <citation type="journal article" date="2013" name="J. Bacteriol.">
        <title>Gene content and diversity of the loci encoding biosynthesis of capsular polysaccharides of the 15 serovar reference strains of Haemophilus parasuis.</title>
        <authorList>
            <consortium name="BRaDP1T Consortium"/>
            <person name="Howell K.J."/>
            <person name="Weinert L.A."/>
            <person name="Luan S.L."/>
            <person name="Peters S.E."/>
            <person name="Chaudhuri R.R."/>
            <person name="Harris D."/>
            <person name="Angen O."/>
            <person name="Aragon V."/>
            <person name="Parkhill J."/>
            <person name="Langford P.R."/>
            <person name="Rycroft A.N."/>
            <person name="Wren B.W."/>
            <person name="Tucker A.W."/>
            <person name="Maskell D.J."/>
        </authorList>
    </citation>
    <scope>NUCLEOTIDE SEQUENCE</scope>
    <source>
        <strain evidence="2">SD-84-15995</strain>
    </source>
</reference>
<accession>T1RPX2</accession>
<sequence>MLINKNFIYMGKIKLYIFIMCIYIFFRVIFLKIMNRLKSINQINFEELKKSDTLFILGSGSSINDLSSSDWEHISKHDSVGFNFWFLHDFVPSYYVYEESLDQRRNDIFYEILDDKKELYKNTVFLVKDIERKGKTLHKIPSSIKNNFYLAPSVSFTSNFLDENKFFYMLNEIIPFLKKVNSNRIRLLFNRKASLIYIVMLSYLLGYKKVVLCGVDLNNNHYFFDDVKYNNYKKPDNSYINGVHPTNDIGNKDPMTVAQILEVLYFKFLYKNINLYILSNKSELAKFLPIYKLS</sequence>
<dbReference type="SUPFAM" id="SSF102414">
    <property type="entry name" value="Alpha-2,3/8-sialyltransferase CstII"/>
    <property type="match status" value="1"/>
</dbReference>
<name>T1RPX2_GLAPU</name>
<keyword evidence="1" id="KW-0472">Membrane</keyword>
<dbReference type="EMBL" id="KC795537">
    <property type="protein sequence ID" value="AGM38879.1"/>
    <property type="molecule type" value="Genomic_DNA"/>
</dbReference>
<protein>
    <submittedName>
        <fullName evidence="2">Uncharacterized protein</fullName>
    </submittedName>
</protein>
<organism evidence="2">
    <name type="scientific">Glaesserella parasuis</name>
    <name type="common">Haemophilus parasuis</name>
    <dbReference type="NCBI Taxonomy" id="738"/>
    <lineage>
        <taxon>Bacteria</taxon>
        <taxon>Pseudomonadati</taxon>
        <taxon>Pseudomonadota</taxon>
        <taxon>Gammaproteobacteria</taxon>
        <taxon>Pasteurellales</taxon>
        <taxon>Pasteurellaceae</taxon>
        <taxon>Glaesserella</taxon>
    </lineage>
</organism>
<feature type="transmembrane region" description="Helical" evidence="1">
    <location>
        <begin position="15"/>
        <end position="34"/>
    </location>
</feature>
<keyword evidence="1" id="KW-1133">Transmembrane helix</keyword>